<feature type="region of interest" description="Disordered" evidence="1">
    <location>
        <begin position="1"/>
        <end position="21"/>
    </location>
</feature>
<accession>A0AA39RHV0</accession>
<feature type="compositionally biased region" description="Basic and acidic residues" evidence="1">
    <location>
        <begin position="1"/>
        <end position="18"/>
    </location>
</feature>
<reference evidence="2" key="2">
    <citation type="submission" date="2023-06" db="EMBL/GenBank/DDBJ databases">
        <authorList>
            <person name="Swenson N.G."/>
            <person name="Wegrzyn J.L."/>
            <person name="Mcevoy S.L."/>
        </authorList>
    </citation>
    <scope>NUCLEOTIDE SEQUENCE</scope>
    <source>
        <strain evidence="2">NS2018</strain>
        <tissue evidence="2">Leaf</tissue>
    </source>
</reference>
<evidence type="ECO:0000256" key="1">
    <source>
        <dbReference type="SAM" id="MobiDB-lite"/>
    </source>
</evidence>
<feature type="region of interest" description="Disordered" evidence="1">
    <location>
        <begin position="55"/>
        <end position="104"/>
    </location>
</feature>
<keyword evidence="3" id="KW-1185">Reference proteome</keyword>
<dbReference type="Proteomes" id="UP001168877">
    <property type="component" value="Unassembled WGS sequence"/>
</dbReference>
<dbReference type="EMBL" id="JAUESC010000388">
    <property type="protein sequence ID" value="KAK0572807.1"/>
    <property type="molecule type" value="Genomic_DNA"/>
</dbReference>
<organism evidence="2 3">
    <name type="scientific">Acer saccharum</name>
    <name type="common">Sugar maple</name>
    <dbReference type="NCBI Taxonomy" id="4024"/>
    <lineage>
        <taxon>Eukaryota</taxon>
        <taxon>Viridiplantae</taxon>
        <taxon>Streptophyta</taxon>
        <taxon>Embryophyta</taxon>
        <taxon>Tracheophyta</taxon>
        <taxon>Spermatophyta</taxon>
        <taxon>Magnoliopsida</taxon>
        <taxon>eudicotyledons</taxon>
        <taxon>Gunneridae</taxon>
        <taxon>Pentapetalae</taxon>
        <taxon>rosids</taxon>
        <taxon>malvids</taxon>
        <taxon>Sapindales</taxon>
        <taxon>Sapindaceae</taxon>
        <taxon>Hippocastanoideae</taxon>
        <taxon>Acereae</taxon>
        <taxon>Acer</taxon>
    </lineage>
</organism>
<name>A0AA39RHV0_ACESA</name>
<protein>
    <submittedName>
        <fullName evidence="2">Uncharacterized protein</fullName>
    </submittedName>
</protein>
<evidence type="ECO:0000313" key="3">
    <source>
        <dbReference type="Proteomes" id="UP001168877"/>
    </source>
</evidence>
<comment type="caution">
    <text evidence="2">The sequence shown here is derived from an EMBL/GenBank/DDBJ whole genome shotgun (WGS) entry which is preliminary data.</text>
</comment>
<feature type="compositionally biased region" description="Basic and acidic residues" evidence="1">
    <location>
        <begin position="69"/>
        <end position="87"/>
    </location>
</feature>
<gene>
    <name evidence="2" type="ORF">LWI29_037595</name>
</gene>
<sequence length="204" mass="22203">MKSGLEVEKIDEMDESQRRRNLGWRWTKSGKSRVNQESDDDNVEEEVTAGIPEEIPKSVGGKLSGSATNKRECEQSRSTIDKGKEVWETSGSPAELITLGDPPIMDEIKVEDSTTNFDTRDAQVSEVETRVQTGVQIDQVEEAREEPSVGEEPASATFNTVLIAGSSVEKDYPSPTVSGLPSILVYETLIAPLPEVGVSSEATC</sequence>
<proteinExistence type="predicted"/>
<dbReference type="AlphaFoldDB" id="A0AA39RHV0"/>
<evidence type="ECO:0000313" key="2">
    <source>
        <dbReference type="EMBL" id="KAK0572807.1"/>
    </source>
</evidence>
<reference evidence="2" key="1">
    <citation type="journal article" date="2022" name="Plant J.">
        <title>Strategies of tolerance reflected in two North American maple genomes.</title>
        <authorList>
            <person name="McEvoy S.L."/>
            <person name="Sezen U.U."/>
            <person name="Trouern-Trend A."/>
            <person name="McMahon S.M."/>
            <person name="Schaberg P.G."/>
            <person name="Yang J."/>
            <person name="Wegrzyn J.L."/>
            <person name="Swenson N.G."/>
        </authorList>
    </citation>
    <scope>NUCLEOTIDE SEQUENCE</scope>
    <source>
        <strain evidence="2">NS2018</strain>
    </source>
</reference>